<dbReference type="EMBL" id="CACSLK010024474">
    <property type="protein sequence ID" value="CAA0822969.1"/>
    <property type="molecule type" value="Genomic_DNA"/>
</dbReference>
<proteinExistence type="predicted"/>
<feature type="non-terminal residue" evidence="1">
    <location>
        <position position="50"/>
    </location>
</feature>
<accession>A0A9N7RAC9</accession>
<feature type="non-terminal residue" evidence="1">
    <location>
        <position position="1"/>
    </location>
</feature>
<reference evidence="1" key="1">
    <citation type="submission" date="2019-12" db="EMBL/GenBank/DDBJ databases">
        <authorList>
            <person name="Scholes J."/>
        </authorList>
    </citation>
    <scope>NUCLEOTIDE SEQUENCE</scope>
</reference>
<keyword evidence="2" id="KW-1185">Reference proteome</keyword>
<sequence length="50" mass="5758">KLVNHFVKLMSSEFEMSLVGKLSYFLGLQVKQGKDGIFLHRSKYAKNLVK</sequence>
<name>A0A9N7RAC9_STRHE</name>
<organism evidence="1 2">
    <name type="scientific">Striga hermonthica</name>
    <name type="common">Purple witchweed</name>
    <name type="synonym">Buchnera hermonthica</name>
    <dbReference type="NCBI Taxonomy" id="68872"/>
    <lineage>
        <taxon>Eukaryota</taxon>
        <taxon>Viridiplantae</taxon>
        <taxon>Streptophyta</taxon>
        <taxon>Embryophyta</taxon>
        <taxon>Tracheophyta</taxon>
        <taxon>Spermatophyta</taxon>
        <taxon>Magnoliopsida</taxon>
        <taxon>eudicotyledons</taxon>
        <taxon>Gunneridae</taxon>
        <taxon>Pentapetalae</taxon>
        <taxon>asterids</taxon>
        <taxon>lamiids</taxon>
        <taxon>Lamiales</taxon>
        <taxon>Orobanchaceae</taxon>
        <taxon>Buchnereae</taxon>
        <taxon>Striga</taxon>
    </lineage>
</organism>
<protein>
    <submittedName>
        <fullName evidence="1">Uncharacterized mitochondrial protein AtMg00810</fullName>
    </submittedName>
</protein>
<evidence type="ECO:0000313" key="2">
    <source>
        <dbReference type="Proteomes" id="UP001153555"/>
    </source>
</evidence>
<evidence type="ECO:0000313" key="1">
    <source>
        <dbReference type="EMBL" id="CAA0822969.1"/>
    </source>
</evidence>
<gene>
    <name evidence="1" type="ORF">SHERM_20195</name>
</gene>
<dbReference type="AlphaFoldDB" id="A0A9N7RAC9"/>
<dbReference type="OrthoDB" id="1740642at2759"/>
<dbReference type="Proteomes" id="UP001153555">
    <property type="component" value="Unassembled WGS sequence"/>
</dbReference>
<comment type="caution">
    <text evidence="1">The sequence shown here is derived from an EMBL/GenBank/DDBJ whole genome shotgun (WGS) entry which is preliminary data.</text>
</comment>